<organism evidence="2 3">
    <name type="scientific">Colletotrichum sojae</name>
    <dbReference type="NCBI Taxonomy" id="2175907"/>
    <lineage>
        <taxon>Eukaryota</taxon>
        <taxon>Fungi</taxon>
        <taxon>Dikarya</taxon>
        <taxon>Ascomycota</taxon>
        <taxon>Pezizomycotina</taxon>
        <taxon>Sordariomycetes</taxon>
        <taxon>Hypocreomycetidae</taxon>
        <taxon>Glomerellales</taxon>
        <taxon>Glomerellaceae</taxon>
        <taxon>Colletotrichum</taxon>
        <taxon>Colletotrichum orchidearum species complex</taxon>
    </lineage>
</organism>
<gene>
    <name evidence="2" type="ORF">CSOJ01_06227</name>
</gene>
<evidence type="ECO:0000256" key="1">
    <source>
        <dbReference type="SAM" id="MobiDB-lite"/>
    </source>
</evidence>
<evidence type="ECO:0000313" key="3">
    <source>
        <dbReference type="Proteomes" id="UP000652219"/>
    </source>
</evidence>
<protein>
    <submittedName>
        <fullName evidence="2">Uncharacterized protein</fullName>
    </submittedName>
</protein>
<proteinExistence type="predicted"/>
<keyword evidence="3" id="KW-1185">Reference proteome</keyword>
<feature type="compositionally biased region" description="Polar residues" evidence="1">
    <location>
        <begin position="19"/>
        <end position="30"/>
    </location>
</feature>
<reference evidence="2 3" key="1">
    <citation type="journal article" date="2020" name="Phytopathology">
        <title>Genome Sequence Resources of Colletotrichum truncatum, C. plurivorum, C. musicola, and C. sojae: Four Species Pathogenic to Soybean (Glycine max).</title>
        <authorList>
            <person name="Rogerio F."/>
            <person name="Boufleur T.R."/>
            <person name="Ciampi-Guillardi M."/>
            <person name="Sukno S.A."/>
            <person name="Thon M.R."/>
            <person name="Massola Junior N.S."/>
            <person name="Baroncelli R."/>
        </authorList>
    </citation>
    <scope>NUCLEOTIDE SEQUENCE [LARGE SCALE GENOMIC DNA]</scope>
    <source>
        <strain evidence="2 3">LFN0009</strain>
    </source>
</reference>
<accession>A0A8H6JCW3</accession>
<comment type="caution">
    <text evidence="2">The sequence shown here is derived from an EMBL/GenBank/DDBJ whole genome shotgun (WGS) entry which is preliminary data.</text>
</comment>
<dbReference type="EMBL" id="WIGN01000084">
    <property type="protein sequence ID" value="KAF6810667.1"/>
    <property type="molecule type" value="Genomic_DNA"/>
</dbReference>
<dbReference type="AlphaFoldDB" id="A0A8H6JCW3"/>
<feature type="region of interest" description="Disordered" evidence="1">
    <location>
        <begin position="1"/>
        <end position="30"/>
    </location>
</feature>
<name>A0A8H6JCW3_9PEZI</name>
<evidence type="ECO:0000313" key="2">
    <source>
        <dbReference type="EMBL" id="KAF6810667.1"/>
    </source>
</evidence>
<dbReference type="Proteomes" id="UP000652219">
    <property type="component" value="Unassembled WGS sequence"/>
</dbReference>
<sequence length="77" mass="8171">MANPNATGHFPFIGPNISEPDSANDGSHSLSQEWAISLDLQADIPLKQTGARHYRDVSNNVAGSVMSSTPPNDLVNP</sequence>